<dbReference type="PROSITE" id="PS01169">
    <property type="entry name" value="RIBOSOMAL_L21"/>
    <property type="match status" value="1"/>
</dbReference>
<keyword evidence="6 9" id="KW-0689">Ribosomal protein</keyword>
<dbReference type="GO" id="GO:0005762">
    <property type="term" value="C:mitochondrial large ribosomal subunit"/>
    <property type="evidence" value="ECO:0007669"/>
    <property type="project" value="TreeGrafter"/>
</dbReference>
<keyword evidence="7" id="KW-0687">Ribonucleoprotein</keyword>
<dbReference type="NCBIfam" id="TIGR00061">
    <property type="entry name" value="L21"/>
    <property type="match status" value="1"/>
</dbReference>
<organism evidence="9">
    <name type="scientific">Rhodymenia pseudopalmata</name>
    <name type="common">Red alga</name>
    <dbReference type="NCBI Taxonomy" id="31502"/>
    <lineage>
        <taxon>Eukaryota</taxon>
        <taxon>Rhodophyta</taxon>
        <taxon>Florideophyceae</taxon>
        <taxon>Rhodymeniophycidae</taxon>
        <taxon>Rhodymeniales</taxon>
        <taxon>Rhodymeniaceae</taxon>
        <taxon>Rhodymenia</taxon>
    </lineage>
</organism>
<reference evidence="9" key="1">
    <citation type="journal article" date="2016" name="BMC Biol.">
        <title>Parallel evolution of highly conserved plastid genome architecture in red seaweeds and seed plants.</title>
        <authorList>
            <person name="Lee J."/>
            <person name="Cho C.H."/>
            <person name="Park S.I."/>
            <person name="Choi J.W."/>
            <person name="Song H.S."/>
            <person name="West J.A."/>
            <person name="Bhattacharya D."/>
            <person name="Yoon H.S."/>
        </authorList>
    </citation>
    <scope>NUCLEOTIDE SEQUENCE</scope>
</reference>
<evidence type="ECO:0000256" key="2">
    <source>
        <dbReference type="ARBA" id="ARBA00008563"/>
    </source>
</evidence>
<dbReference type="InterPro" id="IPR036164">
    <property type="entry name" value="bL21-like_sf"/>
</dbReference>
<dbReference type="GO" id="GO:0019843">
    <property type="term" value="F:rRNA binding"/>
    <property type="evidence" value="ECO:0007669"/>
    <property type="project" value="UniProtKB-KW"/>
</dbReference>
<dbReference type="SUPFAM" id="SSF141091">
    <property type="entry name" value="L21p-like"/>
    <property type="match status" value="1"/>
</dbReference>
<dbReference type="AlphaFoldDB" id="A0A1C9C7P0"/>
<name>A0A1C9C7P0_RHOPU</name>
<dbReference type="InterPro" id="IPR001787">
    <property type="entry name" value="Ribosomal_bL21"/>
</dbReference>
<keyword evidence="5" id="KW-0694">RNA-binding</keyword>
<evidence type="ECO:0000256" key="6">
    <source>
        <dbReference type="ARBA" id="ARBA00022980"/>
    </source>
</evidence>
<dbReference type="InterPro" id="IPR028909">
    <property type="entry name" value="bL21-like"/>
</dbReference>
<comment type="subcellular location">
    <subcellularLocation>
        <location evidence="1">Plastid</location>
    </subcellularLocation>
</comment>
<comment type="similarity">
    <text evidence="2">Belongs to the bacterial ribosomal protein bL21 family.</text>
</comment>
<proteinExistence type="inferred from homology"/>
<dbReference type="InterPro" id="IPR018258">
    <property type="entry name" value="Ribosomal_bL21_CS"/>
</dbReference>
<dbReference type="EMBL" id="KX284709">
    <property type="protein sequence ID" value="AOM64394.1"/>
    <property type="molecule type" value="Genomic_DNA"/>
</dbReference>
<evidence type="ECO:0000256" key="3">
    <source>
        <dbReference type="ARBA" id="ARBA00022640"/>
    </source>
</evidence>
<evidence type="ECO:0000313" key="9">
    <source>
        <dbReference type="EMBL" id="AOM64394.1"/>
    </source>
</evidence>
<dbReference type="GO" id="GO:0009536">
    <property type="term" value="C:plastid"/>
    <property type="evidence" value="ECO:0007669"/>
    <property type="project" value="UniProtKB-SubCell"/>
</dbReference>
<evidence type="ECO:0000256" key="1">
    <source>
        <dbReference type="ARBA" id="ARBA00004474"/>
    </source>
</evidence>
<dbReference type="GO" id="GO:0006412">
    <property type="term" value="P:translation"/>
    <property type="evidence" value="ECO:0007669"/>
    <property type="project" value="InterPro"/>
</dbReference>
<dbReference type="GeneID" id="29069519"/>
<gene>
    <name evidence="9" type="primary">rpl21</name>
    <name evidence="9" type="ORF">Rhodyp_116</name>
</gene>
<evidence type="ECO:0000256" key="7">
    <source>
        <dbReference type="ARBA" id="ARBA00023274"/>
    </source>
</evidence>
<protein>
    <recommendedName>
        <fullName evidence="8">50S ribosomal protein L21, chloroplastic</fullName>
    </recommendedName>
</protein>
<evidence type="ECO:0000256" key="8">
    <source>
        <dbReference type="ARBA" id="ARBA00035397"/>
    </source>
</evidence>
<evidence type="ECO:0000256" key="5">
    <source>
        <dbReference type="ARBA" id="ARBA00022884"/>
    </source>
</evidence>
<geneLocation type="plastid" evidence="9"/>
<dbReference type="RefSeq" id="YP_009293712.1">
    <property type="nucleotide sequence ID" value="NC_031144.1"/>
</dbReference>
<accession>A0A1C9C7P0</accession>
<keyword evidence="4" id="KW-0699">rRNA-binding</keyword>
<dbReference type="PANTHER" id="PTHR21349">
    <property type="entry name" value="50S RIBOSOMAL PROTEIN L21"/>
    <property type="match status" value="1"/>
</dbReference>
<sequence length="106" mass="12119">MTYVIIEASGRQICMKPGQFYDVNYMNAEPGDIVKFNRILLLNCNGNIELGNPCLSPLKVKAKVLKHLKGKKITVFKMKAKKNTRVKKGHRQHLTRILVQEIIRAN</sequence>
<dbReference type="GO" id="GO:0003735">
    <property type="term" value="F:structural constituent of ribosome"/>
    <property type="evidence" value="ECO:0007669"/>
    <property type="project" value="InterPro"/>
</dbReference>
<evidence type="ECO:0000256" key="4">
    <source>
        <dbReference type="ARBA" id="ARBA00022730"/>
    </source>
</evidence>
<dbReference type="Pfam" id="PF00829">
    <property type="entry name" value="Ribosomal_L21p"/>
    <property type="match status" value="1"/>
</dbReference>
<keyword evidence="3 9" id="KW-0934">Plastid</keyword>
<dbReference type="PANTHER" id="PTHR21349:SF7">
    <property type="entry name" value="LARGE RIBOSOMAL SUBUNIT PROTEIN BL21C"/>
    <property type="match status" value="1"/>
</dbReference>
<dbReference type="HAMAP" id="MF_01363">
    <property type="entry name" value="Ribosomal_bL21"/>
    <property type="match status" value="1"/>
</dbReference>